<evidence type="ECO:0000256" key="3">
    <source>
        <dbReference type="ARBA" id="ARBA00022475"/>
    </source>
</evidence>
<name>A0A6L4WPQ7_9BACT</name>
<dbReference type="EMBL" id="WFKK01000049">
    <property type="protein sequence ID" value="KAB7885953.1"/>
    <property type="molecule type" value="Genomic_DNA"/>
</dbReference>
<evidence type="ECO:0000256" key="6">
    <source>
        <dbReference type="ARBA" id="ARBA00022989"/>
    </source>
</evidence>
<dbReference type="InterPro" id="IPR055348">
    <property type="entry name" value="DctQ"/>
</dbReference>
<dbReference type="GO" id="GO:0015740">
    <property type="term" value="P:C4-dicarboxylate transport"/>
    <property type="evidence" value="ECO:0007669"/>
    <property type="project" value="TreeGrafter"/>
</dbReference>
<keyword evidence="6 9" id="KW-1133">Transmembrane helix</keyword>
<dbReference type="PANTHER" id="PTHR35011:SF2">
    <property type="entry name" value="2,3-DIKETO-L-GULONATE TRAP TRANSPORTER SMALL PERMEASE PROTEIN YIAM"/>
    <property type="match status" value="1"/>
</dbReference>
<feature type="transmembrane region" description="Helical" evidence="9">
    <location>
        <begin position="90"/>
        <end position="111"/>
    </location>
</feature>
<comment type="caution">
    <text evidence="11">The sequence shown here is derived from an EMBL/GenBank/DDBJ whole genome shotgun (WGS) entry which is preliminary data.</text>
</comment>
<comment type="subcellular location">
    <subcellularLocation>
        <location evidence="1">Cell inner membrane</location>
        <topology evidence="1">Multi-pass membrane protein</topology>
    </subcellularLocation>
</comment>
<evidence type="ECO:0000256" key="8">
    <source>
        <dbReference type="ARBA" id="ARBA00038436"/>
    </source>
</evidence>
<reference evidence="13 14" key="1">
    <citation type="submission" date="2019-10" db="EMBL/GenBank/DDBJ databases">
        <title>Poseidonibacter ostreae sp. nov., isolated from the gut of the Ostrea denselamellosa.</title>
        <authorList>
            <person name="Choi A."/>
        </authorList>
    </citation>
    <scope>NUCLEOTIDE SEQUENCE [LARGE SCALE GENOMIC DNA]</scope>
    <source>
        <strain evidence="11 14">SJOD-M-33</strain>
        <strain evidence="12 13">SJOD-M-5</strain>
    </source>
</reference>
<keyword evidence="3" id="KW-1003">Cell membrane</keyword>
<protein>
    <submittedName>
        <fullName evidence="11">TRAP transporter small permease subunit</fullName>
    </submittedName>
</protein>
<keyword evidence="4" id="KW-0997">Cell inner membrane</keyword>
<evidence type="ECO:0000313" key="11">
    <source>
        <dbReference type="EMBL" id="KAB7885953.1"/>
    </source>
</evidence>
<comment type="similarity">
    <text evidence="8">Belongs to the TRAP transporter small permease family.</text>
</comment>
<dbReference type="AlphaFoldDB" id="A0A6L4WPQ7"/>
<feature type="transmembrane region" description="Helical" evidence="9">
    <location>
        <begin position="51"/>
        <end position="69"/>
    </location>
</feature>
<sequence length="183" mass="21094">MKNVFATINSITAKTEKILLSLSILLMMVNTTSNAIGRYVFNQSIYFSEELNQFLMISVTFVGLAYAVRNGRNIRMTAIYDSLSHKKKKFLMIFIALTTSMLMFLLAYEAYVYVMQIKEINRQSPALQIPVYIVYMIVPIGFFMSGIQFLIRFIQNLLHEEIYLSYDVIEEKDCNPTIGDQAC</sequence>
<dbReference type="PANTHER" id="PTHR35011">
    <property type="entry name" value="2,3-DIKETO-L-GULONATE TRAP TRANSPORTER SMALL PERMEASE PROTEIN YIAM"/>
    <property type="match status" value="1"/>
</dbReference>
<dbReference type="GO" id="GO:0022857">
    <property type="term" value="F:transmembrane transporter activity"/>
    <property type="evidence" value="ECO:0007669"/>
    <property type="project" value="TreeGrafter"/>
</dbReference>
<evidence type="ECO:0000256" key="4">
    <source>
        <dbReference type="ARBA" id="ARBA00022519"/>
    </source>
</evidence>
<proteinExistence type="inferred from homology"/>
<keyword evidence="2" id="KW-0813">Transport</keyword>
<evidence type="ECO:0000256" key="5">
    <source>
        <dbReference type="ARBA" id="ARBA00022692"/>
    </source>
</evidence>
<evidence type="ECO:0000256" key="9">
    <source>
        <dbReference type="SAM" id="Phobius"/>
    </source>
</evidence>
<feature type="domain" description="Tripartite ATP-independent periplasmic transporters DctQ component" evidence="10">
    <location>
        <begin position="27"/>
        <end position="157"/>
    </location>
</feature>
<dbReference type="EMBL" id="WFKJ01000047">
    <property type="protein sequence ID" value="KAB7888606.1"/>
    <property type="molecule type" value="Genomic_DNA"/>
</dbReference>
<evidence type="ECO:0000256" key="1">
    <source>
        <dbReference type="ARBA" id="ARBA00004429"/>
    </source>
</evidence>
<keyword evidence="7 9" id="KW-0472">Membrane</keyword>
<evidence type="ECO:0000313" key="13">
    <source>
        <dbReference type="Proteomes" id="UP000461010"/>
    </source>
</evidence>
<evidence type="ECO:0000313" key="14">
    <source>
        <dbReference type="Proteomes" id="UP000472839"/>
    </source>
</evidence>
<dbReference type="InterPro" id="IPR007387">
    <property type="entry name" value="TRAP_DctQ"/>
</dbReference>
<evidence type="ECO:0000259" key="10">
    <source>
        <dbReference type="Pfam" id="PF04290"/>
    </source>
</evidence>
<dbReference type="RefSeq" id="WP_152191607.1">
    <property type="nucleotide sequence ID" value="NZ_WFKI01000036.1"/>
</dbReference>
<feature type="transmembrane region" description="Helical" evidence="9">
    <location>
        <begin position="131"/>
        <end position="151"/>
    </location>
</feature>
<organism evidence="11 14">
    <name type="scientific">Poseidonibacter ostreae</name>
    <dbReference type="NCBI Taxonomy" id="2654171"/>
    <lineage>
        <taxon>Bacteria</taxon>
        <taxon>Pseudomonadati</taxon>
        <taxon>Campylobacterota</taxon>
        <taxon>Epsilonproteobacteria</taxon>
        <taxon>Campylobacterales</taxon>
        <taxon>Arcobacteraceae</taxon>
        <taxon>Poseidonibacter</taxon>
    </lineage>
</organism>
<dbReference type="Proteomes" id="UP000461010">
    <property type="component" value="Unassembled WGS sequence"/>
</dbReference>
<evidence type="ECO:0000256" key="7">
    <source>
        <dbReference type="ARBA" id="ARBA00023136"/>
    </source>
</evidence>
<dbReference type="Pfam" id="PF04290">
    <property type="entry name" value="DctQ"/>
    <property type="match status" value="1"/>
</dbReference>
<keyword evidence="5 9" id="KW-0812">Transmembrane</keyword>
<gene>
    <name evidence="12" type="ORF">GBG18_12680</name>
    <name evidence="11" type="ORF">GBG19_13240</name>
</gene>
<keyword evidence="13" id="KW-1185">Reference proteome</keyword>
<dbReference type="Proteomes" id="UP000472839">
    <property type="component" value="Unassembled WGS sequence"/>
</dbReference>
<evidence type="ECO:0000256" key="2">
    <source>
        <dbReference type="ARBA" id="ARBA00022448"/>
    </source>
</evidence>
<dbReference type="GO" id="GO:0005886">
    <property type="term" value="C:plasma membrane"/>
    <property type="evidence" value="ECO:0007669"/>
    <property type="project" value="UniProtKB-SubCell"/>
</dbReference>
<evidence type="ECO:0000313" key="12">
    <source>
        <dbReference type="EMBL" id="KAB7888606.1"/>
    </source>
</evidence>
<accession>A0A6L4WPQ7</accession>